<reference evidence="12 13" key="1">
    <citation type="submission" date="2023-11" db="EMBL/GenBank/DDBJ databases">
        <title>Draft genome sequence and annotation of the polyextremotolerant black yeast-like fungus Aureobasidium pullulans NRRL 62042.</title>
        <authorList>
            <person name="Dielentheis-Frenken M.R.E."/>
            <person name="Wibberg D."/>
            <person name="Blank L.M."/>
            <person name="Tiso T."/>
        </authorList>
    </citation>
    <scope>NUCLEOTIDE SEQUENCE [LARGE SCALE GENOMIC DNA]</scope>
    <source>
        <strain evidence="12 13">NRRL 62042</strain>
    </source>
</reference>
<proteinExistence type="inferred from homology"/>
<dbReference type="PROSITE" id="PS50920">
    <property type="entry name" value="SOLCAR"/>
    <property type="match status" value="3"/>
</dbReference>
<feature type="repeat" description="Solcar" evidence="10">
    <location>
        <begin position="148"/>
        <end position="248"/>
    </location>
</feature>
<keyword evidence="6" id="KW-0999">Mitochondrion inner membrane</keyword>
<comment type="caution">
    <text evidence="12">The sequence shown here is derived from an EMBL/GenBank/DDBJ whole genome shotgun (WGS) entry which is preliminary data.</text>
</comment>
<dbReference type="Gene3D" id="1.50.40.10">
    <property type="entry name" value="Mitochondrial carrier domain"/>
    <property type="match status" value="1"/>
</dbReference>
<dbReference type="InterPro" id="IPR050567">
    <property type="entry name" value="Mitochondrial_Carrier"/>
</dbReference>
<evidence type="ECO:0000256" key="2">
    <source>
        <dbReference type="ARBA" id="ARBA00006375"/>
    </source>
</evidence>
<dbReference type="Pfam" id="PF00153">
    <property type="entry name" value="Mito_carr"/>
    <property type="match status" value="3"/>
</dbReference>
<dbReference type="InterPro" id="IPR023395">
    <property type="entry name" value="MCP_dom_sf"/>
</dbReference>
<evidence type="ECO:0000256" key="6">
    <source>
        <dbReference type="ARBA" id="ARBA00022792"/>
    </source>
</evidence>
<gene>
    <name evidence="12" type="ORF">QM012_008284</name>
</gene>
<evidence type="ECO:0000256" key="8">
    <source>
        <dbReference type="ARBA" id="ARBA00023128"/>
    </source>
</evidence>
<dbReference type="Proteomes" id="UP001341245">
    <property type="component" value="Unassembled WGS sequence"/>
</dbReference>
<evidence type="ECO:0000256" key="9">
    <source>
        <dbReference type="ARBA" id="ARBA00023136"/>
    </source>
</evidence>
<dbReference type="EMBL" id="JASGXD010000007">
    <property type="protein sequence ID" value="KAK6004422.1"/>
    <property type="molecule type" value="Genomic_DNA"/>
</dbReference>
<accession>A0ABR0TJA6</accession>
<sequence>MRDPDSETNEVHNKQQTSAEPHKFFGILQLESNDDVKRLAVQWKTELASASSSMLSTFIAFPLDFAKVRMQSYDTRFLATVKDAYHVEGLRGFWRGVGAPMASVTIVRTISFSLYRRSKHVVDHYMTQMTGQSPLELANKTGQSPTLATITCFSSAGAIAGAAITCVSCPFELIKLNAQLAGKMQREANPSDRPQPISDLRTGAFRTAQQLVRDRGFRGLYCGYRLHLVRDTVGTAIYFGTYETVKQLLSNARGNGSAEPAAVALAGATCGIVSWVMIYPIDVVKTQFQKRQLEMGSSEVARPNIKFFQPGSYRGLGVSVGRSALINMIFFSSFEQIKKRITAGDI</sequence>
<evidence type="ECO:0000256" key="7">
    <source>
        <dbReference type="ARBA" id="ARBA00022989"/>
    </source>
</evidence>
<feature type="repeat" description="Solcar" evidence="10">
    <location>
        <begin position="258"/>
        <end position="340"/>
    </location>
</feature>
<keyword evidence="9 10" id="KW-0472">Membrane</keyword>
<dbReference type="SUPFAM" id="SSF103506">
    <property type="entry name" value="Mitochondrial carrier"/>
    <property type="match status" value="1"/>
</dbReference>
<evidence type="ECO:0000313" key="12">
    <source>
        <dbReference type="EMBL" id="KAK6004422.1"/>
    </source>
</evidence>
<keyword evidence="3 11" id="KW-0813">Transport</keyword>
<name>A0ABR0TJA6_AURPU</name>
<evidence type="ECO:0000313" key="13">
    <source>
        <dbReference type="Proteomes" id="UP001341245"/>
    </source>
</evidence>
<protein>
    <recommendedName>
        <fullName evidence="14">Mitochondrial carrier</fullName>
    </recommendedName>
</protein>
<evidence type="ECO:0000256" key="5">
    <source>
        <dbReference type="ARBA" id="ARBA00022737"/>
    </source>
</evidence>
<comment type="subcellular location">
    <subcellularLocation>
        <location evidence="1">Mitochondrion membrane</location>
        <topology evidence="1">Multi-pass membrane protein</topology>
    </subcellularLocation>
</comment>
<evidence type="ECO:0000256" key="10">
    <source>
        <dbReference type="PROSITE-ProRule" id="PRU00282"/>
    </source>
</evidence>
<evidence type="ECO:0000256" key="3">
    <source>
        <dbReference type="ARBA" id="ARBA00022448"/>
    </source>
</evidence>
<keyword evidence="4 10" id="KW-0812">Transmembrane</keyword>
<evidence type="ECO:0000256" key="1">
    <source>
        <dbReference type="ARBA" id="ARBA00004225"/>
    </source>
</evidence>
<dbReference type="PANTHER" id="PTHR45624:SF9">
    <property type="entry name" value="CARRIER PROTEIN, PUTATIVE (AFU_ORTHOLOGUE AFUA_4G06390)-RELATED"/>
    <property type="match status" value="1"/>
</dbReference>
<feature type="repeat" description="Solcar" evidence="10">
    <location>
        <begin position="40"/>
        <end position="121"/>
    </location>
</feature>
<keyword evidence="8" id="KW-0496">Mitochondrion</keyword>
<comment type="similarity">
    <text evidence="2 11">Belongs to the mitochondrial carrier (TC 2.A.29) family.</text>
</comment>
<keyword evidence="13" id="KW-1185">Reference proteome</keyword>
<keyword evidence="7" id="KW-1133">Transmembrane helix</keyword>
<evidence type="ECO:0008006" key="14">
    <source>
        <dbReference type="Google" id="ProtNLM"/>
    </source>
</evidence>
<dbReference type="PANTHER" id="PTHR45624">
    <property type="entry name" value="MITOCHONDRIAL BASIC AMINO ACIDS TRANSPORTER-RELATED"/>
    <property type="match status" value="1"/>
</dbReference>
<evidence type="ECO:0000256" key="11">
    <source>
        <dbReference type="RuleBase" id="RU000488"/>
    </source>
</evidence>
<organism evidence="12 13">
    <name type="scientific">Aureobasidium pullulans</name>
    <name type="common">Black yeast</name>
    <name type="synonym">Pullularia pullulans</name>
    <dbReference type="NCBI Taxonomy" id="5580"/>
    <lineage>
        <taxon>Eukaryota</taxon>
        <taxon>Fungi</taxon>
        <taxon>Dikarya</taxon>
        <taxon>Ascomycota</taxon>
        <taxon>Pezizomycotina</taxon>
        <taxon>Dothideomycetes</taxon>
        <taxon>Dothideomycetidae</taxon>
        <taxon>Dothideales</taxon>
        <taxon>Saccotheciaceae</taxon>
        <taxon>Aureobasidium</taxon>
    </lineage>
</organism>
<keyword evidence="5" id="KW-0677">Repeat</keyword>
<evidence type="ECO:0000256" key="4">
    <source>
        <dbReference type="ARBA" id="ARBA00022692"/>
    </source>
</evidence>
<dbReference type="InterPro" id="IPR018108">
    <property type="entry name" value="MCP_transmembrane"/>
</dbReference>